<evidence type="ECO:0000256" key="1">
    <source>
        <dbReference type="ARBA" id="ARBA00006987"/>
    </source>
</evidence>
<dbReference type="SUPFAM" id="SSF53850">
    <property type="entry name" value="Periplasmic binding protein-like II"/>
    <property type="match status" value="1"/>
</dbReference>
<dbReference type="Proteomes" id="UP000277294">
    <property type="component" value="Unassembled WGS sequence"/>
</dbReference>
<protein>
    <submittedName>
        <fullName evidence="3">Tripartite tricarboxylate transporter family receptor</fullName>
    </submittedName>
</protein>
<evidence type="ECO:0000256" key="2">
    <source>
        <dbReference type="SAM" id="SignalP"/>
    </source>
</evidence>
<dbReference type="EMBL" id="UWPJ01000017">
    <property type="protein sequence ID" value="VCU70080.1"/>
    <property type="molecule type" value="Genomic_DNA"/>
</dbReference>
<dbReference type="InterPro" id="IPR042100">
    <property type="entry name" value="Bug_dom1"/>
</dbReference>
<dbReference type="InterPro" id="IPR005064">
    <property type="entry name" value="BUG"/>
</dbReference>
<keyword evidence="3" id="KW-0675">Receptor</keyword>
<comment type="similarity">
    <text evidence="1">Belongs to the UPF0065 (bug) family.</text>
</comment>
<feature type="signal peptide" evidence="2">
    <location>
        <begin position="1"/>
        <end position="26"/>
    </location>
</feature>
<evidence type="ECO:0000313" key="4">
    <source>
        <dbReference type="Proteomes" id="UP000277294"/>
    </source>
</evidence>
<dbReference type="RefSeq" id="WP_160142236.1">
    <property type="nucleotide sequence ID" value="NZ_UWPJ01000017.1"/>
</dbReference>
<dbReference type="CDD" id="cd13578">
    <property type="entry name" value="PBP2_Bug27"/>
    <property type="match status" value="1"/>
</dbReference>
<keyword evidence="2" id="KW-0732">Signal</keyword>
<name>A0A3P4B301_9BURK</name>
<proteinExistence type="inferred from homology"/>
<organism evidence="3 4">
    <name type="scientific">Pigmentiphaga humi</name>
    <dbReference type="NCBI Taxonomy" id="2478468"/>
    <lineage>
        <taxon>Bacteria</taxon>
        <taxon>Pseudomonadati</taxon>
        <taxon>Pseudomonadota</taxon>
        <taxon>Betaproteobacteria</taxon>
        <taxon>Burkholderiales</taxon>
        <taxon>Alcaligenaceae</taxon>
        <taxon>Pigmentiphaga</taxon>
    </lineage>
</organism>
<dbReference type="Pfam" id="PF03401">
    <property type="entry name" value="TctC"/>
    <property type="match status" value="1"/>
</dbReference>
<dbReference type="PANTHER" id="PTHR42928:SF5">
    <property type="entry name" value="BLR1237 PROTEIN"/>
    <property type="match status" value="1"/>
</dbReference>
<keyword evidence="4" id="KW-1185">Reference proteome</keyword>
<gene>
    <name evidence="3" type="ORF">PIGHUM_02147</name>
</gene>
<feature type="chain" id="PRO_5018100639" evidence="2">
    <location>
        <begin position="27"/>
        <end position="328"/>
    </location>
</feature>
<dbReference type="PANTHER" id="PTHR42928">
    <property type="entry name" value="TRICARBOXYLATE-BINDING PROTEIN"/>
    <property type="match status" value="1"/>
</dbReference>
<reference evidence="3 4" key="1">
    <citation type="submission" date="2018-10" db="EMBL/GenBank/DDBJ databases">
        <authorList>
            <person name="Criscuolo A."/>
        </authorList>
    </citation>
    <scope>NUCLEOTIDE SEQUENCE [LARGE SCALE GENOMIC DNA]</scope>
    <source>
        <strain evidence="3">DnA1</strain>
    </source>
</reference>
<dbReference type="OrthoDB" id="8678477at2"/>
<dbReference type="PIRSF" id="PIRSF017082">
    <property type="entry name" value="YflP"/>
    <property type="match status" value="1"/>
</dbReference>
<accession>A0A3P4B301</accession>
<dbReference type="Gene3D" id="3.40.190.150">
    <property type="entry name" value="Bordetella uptake gene, domain 1"/>
    <property type="match status" value="1"/>
</dbReference>
<dbReference type="AlphaFoldDB" id="A0A3P4B301"/>
<sequence length="328" mass="35065">MPIVPRSASRLFCALFSLAAATAAHADESYPSRAIRIIVPFSAGGGIDVLGRTIGQKLSEAWQNAAVVENRPGASGNIGTDLAARAAPDGYTYLMTANTITMTPSLMQNVGFDPVKDFSPVMPIAVGSLALVTRPDLPAKTVQELFAMARQSEKKLNYGSPGTGTPHHLAMELVKQRANIDMVHVPYKGSGGLVNDVMSGQVDLAFVPVHQALQLARAGKMQMLAAGGTRRTDVTPDIPSLAEASGIADVDVDMWYGLYLPARTPKPVIDKINAEVNRTLRMPDVIKSLSMQGLQPSGGTPDDLARLTRDDLQRWAAVIRQARLKADQ</sequence>
<evidence type="ECO:0000313" key="3">
    <source>
        <dbReference type="EMBL" id="VCU70080.1"/>
    </source>
</evidence>
<dbReference type="Gene3D" id="3.40.190.10">
    <property type="entry name" value="Periplasmic binding protein-like II"/>
    <property type="match status" value="1"/>
</dbReference>